<dbReference type="InterPro" id="IPR011006">
    <property type="entry name" value="CheY-like_superfamily"/>
</dbReference>
<dbReference type="EMBL" id="BJYZ01000024">
    <property type="protein sequence ID" value="GEO40851.1"/>
    <property type="molecule type" value="Genomic_DNA"/>
</dbReference>
<dbReference type="CDD" id="cd00130">
    <property type="entry name" value="PAS"/>
    <property type="match status" value="1"/>
</dbReference>
<accession>A0A512DWL1</accession>
<evidence type="ECO:0000259" key="8">
    <source>
        <dbReference type="PROSITE" id="PS50110"/>
    </source>
</evidence>
<dbReference type="InterPro" id="IPR036890">
    <property type="entry name" value="HATPase_C_sf"/>
</dbReference>
<name>A0A512DWL1_9PROT</name>
<dbReference type="InterPro" id="IPR001789">
    <property type="entry name" value="Sig_transdc_resp-reg_receiver"/>
</dbReference>
<comment type="catalytic activity">
    <reaction evidence="1">
        <text>ATP + protein L-histidine = ADP + protein N-phospho-L-histidine.</text>
        <dbReference type="EC" id="2.7.13.3"/>
    </reaction>
</comment>
<dbReference type="PRINTS" id="PR00344">
    <property type="entry name" value="BCTRLSENSOR"/>
</dbReference>
<dbReference type="SUPFAM" id="SSF52172">
    <property type="entry name" value="CheY-like"/>
    <property type="match status" value="1"/>
</dbReference>
<dbReference type="InterPro" id="IPR005467">
    <property type="entry name" value="His_kinase_dom"/>
</dbReference>
<dbReference type="Gene3D" id="3.30.565.10">
    <property type="entry name" value="Histidine kinase-like ATPase, C-terminal domain"/>
    <property type="match status" value="1"/>
</dbReference>
<gene>
    <name evidence="9" type="ORF">SAE02_49990</name>
</gene>
<dbReference type="SMART" id="SM00091">
    <property type="entry name" value="PAS"/>
    <property type="match status" value="1"/>
</dbReference>
<dbReference type="Proteomes" id="UP000321523">
    <property type="component" value="Unassembled WGS sequence"/>
</dbReference>
<dbReference type="OrthoDB" id="9764438at2"/>
<dbReference type="SMART" id="SM00387">
    <property type="entry name" value="HATPase_c"/>
    <property type="match status" value="1"/>
</dbReference>
<dbReference type="Gene3D" id="1.10.287.130">
    <property type="match status" value="1"/>
</dbReference>
<dbReference type="SUPFAM" id="SSF47384">
    <property type="entry name" value="Homodimeric domain of signal transducing histidine kinase"/>
    <property type="match status" value="1"/>
</dbReference>
<dbReference type="PANTHER" id="PTHR43047">
    <property type="entry name" value="TWO-COMPONENT HISTIDINE PROTEIN KINASE"/>
    <property type="match status" value="1"/>
</dbReference>
<evidence type="ECO:0000256" key="5">
    <source>
        <dbReference type="ARBA" id="ARBA00022777"/>
    </source>
</evidence>
<evidence type="ECO:0000259" key="7">
    <source>
        <dbReference type="PROSITE" id="PS50109"/>
    </source>
</evidence>
<sequence>MNADSTDLSKQIIARGIATHLWIASPEGRLEYCNSGWCDFAGRSSEDMLVEGWPGLIHPDDLRDFVRDWREVRAARQVFEHECRLMGADGAARRFFVRAEPLLDGHGKVANWHGLNTALPEPRDAGDQDSDSAAETTVEAVETIARVRSRMTASANHDLRQPLTALSFLAESLAKRLHDPISRDLLASMGRAIQSMRNVVDGQLYFDQVDSGRVEPLLVDHHVNASLIGLASEFNTMAERKGLGFVLHPSSACIRTDPALLDTILKNLVSNALRYTVEGRVVVGCRRQGEWLRIEIHDTGRGIAADELGLIWQDFFRSSRSVQEYPGGFGLGLSIVKRLADQLGHGVEVGTKPGRGSCFSIKVPLANRELSTLQAEKGAAVDRPFEGLRVLLLDRDMTTANSVRLLVEDWGGSVQLMPSAEDAADLLGKAGALPHAVLADLRFGGASGGIVAMRQLLARSEQPIRGIILVEENTPVREREIALAGYRMVAKPIAPDELFHALQ</sequence>
<dbReference type="GO" id="GO:0009927">
    <property type="term" value="F:histidine phosphotransfer kinase activity"/>
    <property type="evidence" value="ECO:0007669"/>
    <property type="project" value="TreeGrafter"/>
</dbReference>
<dbReference type="RefSeq" id="WP_044431778.1">
    <property type="nucleotide sequence ID" value="NZ_BJYZ01000024.1"/>
</dbReference>
<evidence type="ECO:0000313" key="9">
    <source>
        <dbReference type="EMBL" id="GEO40851.1"/>
    </source>
</evidence>
<dbReference type="CDD" id="cd00082">
    <property type="entry name" value="HisKA"/>
    <property type="match status" value="1"/>
</dbReference>
<dbReference type="SMART" id="SM00388">
    <property type="entry name" value="HisKA"/>
    <property type="match status" value="1"/>
</dbReference>
<keyword evidence="10" id="KW-1185">Reference proteome</keyword>
<dbReference type="GO" id="GO:0000155">
    <property type="term" value="F:phosphorelay sensor kinase activity"/>
    <property type="evidence" value="ECO:0007669"/>
    <property type="project" value="InterPro"/>
</dbReference>
<keyword evidence="3 6" id="KW-0597">Phosphoprotein</keyword>
<dbReference type="Gene3D" id="3.30.450.20">
    <property type="entry name" value="PAS domain"/>
    <property type="match status" value="1"/>
</dbReference>
<keyword evidence="5" id="KW-0418">Kinase</keyword>
<proteinExistence type="predicted"/>
<evidence type="ECO:0000256" key="2">
    <source>
        <dbReference type="ARBA" id="ARBA00012438"/>
    </source>
</evidence>
<keyword evidence="4" id="KW-0808">Transferase</keyword>
<dbReference type="InterPro" id="IPR036097">
    <property type="entry name" value="HisK_dim/P_sf"/>
</dbReference>
<evidence type="ECO:0000256" key="3">
    <source>
        <dbReference type="ARBA" id="ARBA00022553"/>
    </source>
</evidence>
<dbReference type="AlphaFoldDB" id="A0A512DWL1"/>
<evidence type="ECO:0000256" key="1">
    <source>
        <dbReference type="ARBA" id="ARBA00000085"/>
    </source>
</evidence>
<dbReference type="SUPFAM" id="SSF55874">
    <property type="entry name" value="ATPase domain of HSP90 chaperone/DNA topoisomerase II/histidine kinase"/>
    <property type="match status" value="1"/>
</dbReference>
<dbReference type="InterPro" id="IPR003661">
    <property type="entry name" value="HisK_dim/P_dom"/>
</dbReference>
<dbReference type="SUPFAM" id="SSF55785">
    <property type="entry name" value="PYP-like sensor domain (PAS domain)"/>
    <property type="match status" value="1"/>
</dbReference>
<dbReference type="Pfam" id="PF08447">
    <property type="entry name" value="PAS_3"/>
    <property type="match status" value="1"/>
</dbReference>
<reference evidence="9 10" key="1">
    <citation type="submission" date="2019-07" db="EMBL/GenBank/DDBJ databases">
        <title>Whole genome shotgun sequence of Skermanella aerolata NBRC 106429.</title>
        <authorList>
            <person name="Hosoyama A."/>
            <person name="Uohara A."/>
            <person name="Ohji S."/>
            <person name="Ichikawa N."/>
        </authorList>
    </citation>
    <scope>NUCLEOTIDE SEQUENCE [LARGE SCALE GENOMIC DNA]</scope>
    <source>
        <strain evidence="9 10">NBRC 106429</strain>
    </source>
</reference>
<dbReference type="InterPro" id="IPR004358">
    <property type="entry name" value="Sig_transdc_His_kin-like_C"/>
</dbReference>
<evidence type="ECO:0000313" key="10">
    <source>
        <dbReference type="Proteomes" id="UP000321523"/>
    </source>
</evidence>
<feature type="domain" description="Histidine kinase" evidence="7">
    <location>
        <begin position="154"/>
        <end position="367"/>
    </location>
</feature>
<feature type="modified residue" description="4-aspartylphosphate" evidence="6">
    <location>
        <position position="440"/>
    </location>
</feature>
<organism evidence="9 10">
    <name type="scientific">Skermanella aerolata</name>
    <dbReference type="NCBI Taxonomy" id="393310"/>
    <lineage>
        <taxon>Bacteria</taxon>
        <taxon>Pseudomonadati</taxon>
        <taxon>Pseudomonadota</taxon>
        <taxon>Alphaproteobacteria</taxon>
        <taxon>Rhodospirillales</taxon>
        <taxon>Azospirillaceae</taxon>
        <taxon>Skermanella</taxon>
    </lineage>
</organism>
<dbReference type="InterPro" id="IPR035965">
    <property type="entry name" value="PAS-like_dom_sf"/>
</dbReference>
<protein>
    <recommendedName>
        <fullName evidence="2">histidine kinase</fullName>
        <ecNumber evidence="2">2.7.13.3</ecNumber>
    </recommendedName>
</protein>
<dbReference type="InterPro" id="IPR003594">
    <property type="entry name" value="HATPase_dom"/>
</dbReference>
<dbReference type="InterPro" id="IPR000014">
    <property type="entry name" value="PAS"/>
</dbReference>
<evidence type="ECO:0000256" key="6">
    <source>
        <dbReference type="PROSITE-ProRule" id="PRU00169"/>
    </source>
</evidence>
<dbReference type="PROSITE" id="PS50110">
    <property type="entry name" value="RESPONSE_REGULATORY"/>
    <property type="match status" value="1"/>
</dbReference>
<dbReference type="Pfam" id="PF00512">
    <property type="entry name" value="HisKA"/>
    <property type="match status" value="1"/>
</dbReference>
<dbReference type="InterPro" id="IPR013655">
    <property type="entry name" value="PAS_fold_3"/>
</dbReference>
<feature type="domain" description="Response regulatory" evidence="8">
    <location>
        <begin position="389"/>
        <end position="503"/>
    </location>
</feature>
<dbReference type="PANTHER" id="PTHR43047:SF9">
    <property type="entry name" value="HISTIDINE KINASE"/>
    <property type="match status" value="1"/>
</dbReference>
<dbReference type="PROSITE" id="PS50109">
    <property type="entry name" value="HIS_KIN"/>
    <property type="match status" value="1"/>
</dbReference>
<dbReference type="EC" id="2.7.13.3" evidence="2"/>
<dbReference type="GO" id="GO:0005886">
    <property type="term" value="C:plasma membrane"/>
    <property type="evidence" value="ECO:0007669"/>
    <property type="project" value="TreeGrafter"/>
</dbReference>
<evidence type="ECO:0000256" key="4">
    <source>
        <dbReference type="ARBA" id="ARBA00022679"/>
    </source>
</evidence>
<dbReference type="Gene3D" id="3.40.50.2300">
    <property type="match status" value="1"/>
</dbReference>
<comment type="caution">
    <text evidence="9">The sequence shown here is derived from an EMBL/GenBank/DDBJ whole genome shotgun (WGS) entry which is preliminary data.</text>
</comment>
<dbReference type="Pfam" id="PF02518">
    <property type="entry name" value="HATPase_c"/>
    <property type="match status" value="1"/>
</dbReference>